<proteinExistence type="predicted"/>
<evidence type="ECO:0000256" key="2">
    <source>
        <dbReference type="SAM" id="Phobius"/>
    </source>
</evidence>
<dbReference type="Pfam" id="PF10947">
    <property type="entry name" value="DUF2628"/>
    <property type="match status" value="1"/>
</dbReference>
<dbReference type="Proteomes" id="UP000031473">
    <property type="component" value="Unassembled WGS sequence"/>
</dbReference>
<name>A0A0C1F7C9_9FLAO</name>
<keyword evidence="2" id="KW-0812">Transmembrane</keyword>
<dbReference type="AlphaFoldDB" id="A0A0C1F7C9"/>
<dbReference type="OrthoDB" id="6691119at2"/>
<dbReference type="RefSeq" id="WP_039351656.1">
    <property type="nucleotide sequence ID" value="NZ_FOLA01000004.1"/>
</dbReference>
<feature type="transmembrane region" description="Helical" evidence="2">
    <location>
        <begin position="134"/>
        <end position="153"/>
    </location>
</feature>
<evidence type="ECO:0000313" key="3">
    <source>
        <dbReference type="EMBL" id="KIA89087.1"/>
    </source>
</evidence>
<feature type="transmembrane region" description="Helical" evidence="2">
    <location>
        <begin position="31"/>
        <end position="47"/>
    </location>
</feature>
<reference evidence="3 4" key="1">
    <citation type="submission" date="2014-10" db="EMBL/GenBank/DDBJ databases">
        <title>Kaistella jeonii genome.</title>
        <authorList>
            <person name="Clayton J.T."/>
            <person name="Newman J.D."/>
        </authorList>
    </citation>
    <scope>NUCLEOTIDE SEQUENCE [LARGE SCALE GENOMIC DNA]</scope>
    <source>
        <strain evidence="3 4">DSM 17048</strain>
    </source>
</reference>
<feature type="coiled-coil region" evidence="1">
    <location>
        <begin position="105"/>
        <end position="132"/>
    </location>
</feature>
<evidence type="ECO:0008006" key="5">
    <source>
        <dbReference type="Google" id="ProtNLM"/>
    </source>
</evidence>
<keyword evidence="2" id="KW-0472">Membrane</keyword>
<feature type="transmembrane region" description="Helical" evidence="2">
    <location>
        <begin position="83"/>
        <end position="104"/>
    </location>
</feature>
<gene>
    <name evidence="3" type="ORF">OA86_08460</name>
</gene>
<sequence>MDKIQLYEIFFQKSNSYYHEQLKYYEQGKKWRFNYSAVIFGVFWFLYRKMYLEFFIIFIFYYLETIFENVVLTNFIGIEQTKVVNFSVTIILLMTLGIVGNNLYIKKAKRTLKNAEVKYSEIEKQKEYIAKKGGTSYIFIIFLLVILILSIFLS</sequence>
<keyword evidence="1" id="KW-0175">Coiled coil</keyword>
<evidence type="ECO:0000313" key="4">
    <source>
        <dbReference type="Proteomes" id="UP000031473"/>
    </source>
</evidence>
<dbReference type="InterPro" id="IPR024399">
    <property type="entry name" value="DUF2628"/>
</dbReference>
<dbReference type="EMBL" id="JSYL01000004">
    <property type="protein sequence ID" value="KIA89087.1"/>
    <property type="molecule type" value="Genomic_DNA"/>
</dbReference>
<evidence type="ECO:0000256" key="1">
    <source>
        <dbReference type="SAM" id="Coils"/>
    </source>
</evidence>
<dbReference type="STRING" id="266749.SAMN05421876_10466"/>
<protein>
    <recommendedName>
        <fullName evidence="5">DUF2628 domain-containing protein</fullName>
    </recommendedName>
</protein>
<keyword evidence="4" id="KW-1185">Reference proteome</keyword>
<keyword evidence="2" id="KW-1133">Transmembrane helix</keyword>
<comment type="caution">
    <text evidence="3">The sequence shown here is derived from an EMBL/GenBank/DDBJ whole genome shotgun (WGS) entry which is preliminary data.</text>
</comment>
<organism evidence="3 4">
    <name type="scientific">Kaistella jeonii</name>
    <dbReference type="NCBI Taxonomy" id="266749"/>
    <lineage>
        <taxon>Bacteria</taxon>
        <taxon>Pseudomonadati</taxon>
        <taxon>Bacteroidota</taxon>
        <taxon>Flavobacteriia</taxon>
        <taxon>Flavobacteriales</taxon>
        <taxon>Weeksellaceae</taxon>
        <taxon>Chryseobacterium group</taxon>
        <taxon>Kaistella</taxon>
    </lineage>
</organism>
<accession>A0A0C1F7C9</accession>
<feature type="transmembrane region" description="Helical" evidence="2">
    <location>
        <begin position="54"/>
        <end position="77"/>
    </location>
</feature>